<dbReference type="HOGENOM" id="CLU_792265_0_0_1"/>
<feature type="region of interest" description="Disordered" evidence="1">
    <location>
        <begin position="330"/>
        <end position="350"/>
    </location>
</feature>
<dbReference type="eggNOG" id="ENOG502S4ZA">
    <property type="taxonomic scope" value="Eukaryota"/>
</dbReference>
<reference evidence="2 3" key="1">
    <citation type="journal article" date="2011" name="Cell">
        <title>Insight into structure and assembly of the nuclear pore complex by utilizing the genome of a eukaryotic thermophile.</title>
        <authorList>
            <person name="Amlacher S."/>
            <person name="Sarges P."/>
            <person name="Flemming D."/>
            <person name="van Noort V."/>
            <person name="Kunze R."/>
            <person name="Devos D.P."/>
            <person name="Arumugam M."/>
            <person name="Bork P."/>
            <person name="Hurt E."/>
        </authorList>
    </citation>
    <scope>NUCLEOTIDE SEQUENCE [LARGE SCALE GENOMIC DNA]</scope>
    <source>
        <strain evidence="3">DSM 1495 / CBS 144.50 / IMI 039719</strain>
    </source>
</reference>
<keyword evidence="3" id="KW-1185">Reference proteome</keyword>
<feature type="compositionally biased region" description="Basic and acidic residues" evidence="1">
    <location>
        <begin position="105"/>
        <end position="114"/>
    </location>
</feature>
<feature type="region of interest" description="Disordered" evidence="1">
    <location>
        <begin position="1"/>
        <end position="224"/>
    </location>
</feature>
<feature type="compositionally biased region" description="Polar residues" evidence="1">
    <location>
        <begin position="60"/>
        <end position="70"/>
    </location>
</feature>
<dbReference type="Proteomes" id="UP000008066">
    <property type="component" value="Unassembled WGS sequence"/>
</dbReference>
<dbReference type="OrthoDB" id="5424797at2759"/>
<proteinExistence type="predicted"/>
<accession>G0RY72</accession>
<dbReference type="RefSeq" id="XP_006691100.1">
    <property type="nucleotide sequence ID" value="XM_006691037.1"/>
</dbReference>
<evidence type="ECO:0000313" key="2">
    <source>
        <dbReference type="EMBL" id="EGS23858.1"/>
    </source>
</evidence>
<feature type="compositionally biased region" description="Polar residues" evidence="1">
    <location>
        <begin position="117"/>
        <end position="126"/>
    </location>
</feature>
<feature type="compositionally biased region" description="Polar residues" evidence="1">
    <location>
        <begin position="144"/>
        <end position="170"/>
    </location>
</feature>
<dbReference type="KEGG" id="cthr:CTHT_0005660"/>
<gene>
    <name evidence="2" type="ORF">CTHT_0005660</name>
</gene>
<dbReference type="EMBL" id="GL988032">
    <property type="protein sequence ID" value="EGS23858.1"/>
    <property type="molecule type" value="Genomic_DNA"/>
</dbReference>
<dbReference type="GeneID" id="18254604"/>
<evidence type="ECO:0000256" key="1">
    <source>
        <dbReference type="SAM" id="MobiDB-lite"/>
    </source>
</evidence>
<sequence length="350" mass="39556">MPYDPDLDLRYGDLKGQKPPGHPNEMQEDKQEDEEGGDEGPYDDEPGEADEMEVDLVQPDSKQQPQTIPASSPMRRPPFPEARAVVRPTKLEVVLHSSPRRKSFTKVDDDRDLLNEAEQQPNSITSHLFLRRTAKHSGAKPSTAIPSVVSSPSEQQDATDTTKPLPQVTPQPKKRGRPFGWRPGCGPYSLMRAGLVAPTPPEPKPIKPKPTGQHKRKRPGRKPALTARQVYLSLNPHFPKFRFTPSIEEQEIENEDDRKKRAARVNRILAQRDRNAPVEPDYTVKQLEEMARVMMEKKTRQKMLRDYVDRVCGASADERWKAWDWTKFASWNGNGTEKETGNSNGNGTAS</sequence>
<name>G0RY72_CHATD</name>
<protein>
    <submittedName>
        <fullName evidence="2">Uncharacterized protein</fullName>
    </submittedName>
</protein>
<feature type="compositionally biased region" description="Acidic residues" evidence="1">
    <location>
        <begin position="30"/>
        <end position="54"/>
    </location>
</feature>
<evidence type="ECO:0000313" key="3">
    <source>
        <dbReference type="Proteomes" id="UP000008066"/>
    </source>
</evidence>
<organism evidence="3">
    <name type="scientific">Chaetomium thermophilum (strain DSM 1495 / CBS 144.50 / IMI 039719)</name>
    <name type="common">Thermochaetoides thermophila</name>
    <dbReference type="NCBI Taxonomy" id="759272"/>
    <lineage>
        <taxon>Eukaryota</taxon>
        <taxon>Fungi</taxon>
        <taxon>Dikarya</taxon>
        <taxon>Ascomycota</taxon>
        <taxon>Pezizomycotina</taxon>
        <taxon>Sordariomycetes</taxon>
        <taxon>Sordariomycetidae</taxon>
        <taxon>Sordariales</taxon>
        <taxon>Chaetomiaceae</taxon>
        <taxon>Thermochaetoides</taxon>
    </lineage>
</organism>
<feature type="compositionally biased region" description="Basic and acidic residues" evidence="1">
    <location>
        <begin position="7"/>
        <end position="16"/>
    </location>
</feature>
<feature type="compositionally biased region" description="Basic residues" evidence="1">
    <location>
        <begin position="129"/>
        <end position="138"/>
    </location>
</feature>
<feature type="compositionally biased region" description="Basic residues" evidence="1">
    <location>
        <begin position="212"/>
        <end position="221"/>
    </location>
</feature>
<dbReference type="AlphaFoldDB" id="G0RY72"/>